<feature type="region of interest" description="Disordered" evidence="1">
    <location>
        <begin position="130"/>
        <end position="149"/>
    </location>
</feature>
<dbReference type="AlphaFoldDB" id="A0A8H7XJD4"/>
<proteinExistence type="predicted"/>
<feature type="region of interest" description="Disordered" evidence="1">
    <location>
        <begin position="327"/>
        <end position="455"/>
    </location>
</feature>
<feature type="compositionally biased region" description="Polar residues" evidence="1">
    <location>
        <begin position="350"/>
        <end position="363"/>
    </location>
</feature>
<evidence type="ECO:0000256" key="1">
    <source>
        <dbReference type="SAM" id="MobiDB-lite"/>
    </source>
</evidence>
<dbReference type="EMBL" id="JAFIQS010000031">
    <property type="protein sequence ID" value="KAG5161648.1"/>
    <property type="molecule type" value="Genomic_DNA"/>
</dbReference>
<protein>
    <submittedName>
        <fullName evidence="2">Uncharacterized protein</fullName>
    </submittedName>
</protein>
<comment type="caution">
    <text evidence="2">The sequence shown here is derived from an EMBL/GenBank/DDBJ whole genome shotgun (WGS) entry which is preliminary data.</text>
</comment>
<feature type="compositionally biased region" description="Basic and acidic residues" evidence="1">
    <location>
        <begin position="378"/>
        <end position="393"/>
    </location>
</feature>
<gene>
    <name evidence="2" type="ORF">JR316_013466</name>
</gene>
<accession>A0A8H7XJD4</accession>
<name>A0A8H7XJD4_PSICU</name>
<reference evidence="2" key="1">
    <citation type="submission" date="2021-02" db="EMBL/GenBank/DDBJ databases">
        <title>Psilocybe cubensis genome.</title>
        <authorList>
            <person name="Mckernan K.J."/>
            <person name="Crawford S."/>
            <person name="Trippe A."/>
            <person name="Kane L.T."/>
            <person name="Mclaughlin S."/>
        </authorList>
    </citation>
    <scope>NUCLEOTIDE SEQUENCE [LARGE SCALE GENOMIC DNA]</scope>
    <source>
        <strain evidence="2">MGC-MH-2018</strain>
    </source>
</reference>
<evidence type="ECO:0000313" key="2">
    <source>
        <dbReference type="EMBL" id="KAG5161648.1"/>
    </source>
</evidence>
<organism evidence="2">
    <name type="scientific">Psilocybe cubensis</name>
    <name type="common">Psychedelic mushroom</name>
    <name type="synonym">Stropharia cubensis</name>
    <dbReference type="NCBI Taxonomy" id="181762"/>
    <lineage>
        <taxon>Eukaryota</taxon>
        <taxon>Fungi</taxon>
        <taxon>Dikarya</taxon>
        <taxon>Basidiomycota</taxon>
        <taxon>Agaricomycotina</taxon>
        <taxon>Agaricomycetes</taxon>
        <taxon>Agaricomycetidae</taxon>
        <taxon>Agaricales</taxon>
        <taxon>Agaricineae</taxon>
        <taxon>Strophariaceae</taxon>
        <taxon>Psilocybe</taxon>
    </lineage>
</organism>
<sequence>MDSSNTYDYGFFDYSLGHDLLFPDLWVDNTERLSDGYPLTDGLPVSVGSPPNTMPSFSSDFDMPVEHIATSSSSSFPIMANMRKRFNWMSNVHTGTNEGYAASVPNSHTGTSFYNSVVQLSPQHCAQLTAESSSHPRLRQEPATVPTPSYHSQPFENAHLFSGSSLATFPSIDVNSAYAPDDSTAFIQPTDISGDFIRYSSHPPTSFEASFCGYQSQPTSNQWADTYGGQDNEHSNYHLTPKVSLLGDNQEATQQSRYVDIAHAGFWCSTPEPITRVRHVNDRSLGALKSRASQVPYTTTPCESQRELNHPMLSRTQQLVSYYQPGRHDNLPGNLANSFHSSAGEKKSCHTGSMQMDLNSEGSSGVDPVEPFARRGHHDGGMVDRPSTKKGGDSRVTNASRHSRKRRLSTSDRDRGKSASTAKRPRTGSLQDPVQTKEGEGRVSATLKPAVRPQVVQPARPRCLADGFSEGRLVIEKRERHRKKEGGFTFQVMRPTQGP</sequence>